<proteinExistence type="predicted"/>
<reference evidence="2 3" key="1">
    <citation type="submission" date="2017-04" db="EMBL/GenBank/DDBJ databases">
        <title>The complete genome sequence of Streptomyces albolongus YIM 101047, the producer of novel bafilomycins and novel odoriferous sesquiterpenoids.</title>
        <authorList>
            <person name="Yin M."/>
            <person name="Jiang Y."/>
        </authorList>
    </citation>
    <scope>NUCLEOTIDE SEQUENCE [LARGE SCALE GENOMIC DNA]</scope>
    <source>
        <strain evidence="2 3">YIM 101047</strain>
    </source>
</reference>
<keyword evidence="1" id="KW-0732">Signal</keyword>
<feature type="chain" id="PRO_5044854592" evidence="1">
    <location>
        <begin position="25"/>
        <end position="321"/>
    </location>
</feature>
<feature type="signal peptide" evidence="1">
    <location>
        <begin position="1"/>
        <end position="24"/>
    </location>
</feature>
<dbReference type="Proteomes" id="UP000192251">
    <property type="component" value="Chromosome"/>
</dbReference>
<organism evidence="2 3">
    <name type="scientific">Kitasatospora albolonga</name>
    <dbReference type="NCBI Taxonomy" id="68173"/>
    <lineage>
        <taxon>Bacteria</taxon>
        <taxon>Bacillati</taxon>
        <taxon>Actinomycetota</taxon>
        <taxon>Actinomycetes</taxon>
        <taxon>Kitasatosporales</taxon>
        <taxon>Streptomycetaceae</taxon>
        <taxon>Kitasatospora</taxon>
    </lineage>
</organism>
<evidence type="ECO:0000313" key="3">
    <source>
        <dbReference type="Proteomes" id="UP000192251"/>
    </source>
</evidence>
<protein>
    <submittedName>
        <fullName evidence="2">Uncharacterized protein</fullName>
    </submittedName>
</protein>
<evidence type="ECO:0000256" key="1">
    <source>
        <dbReference type="SAM" id="SignalP"/>
    </source>
</evidence>
<evidence type="ECO:0000313" key="2">
    <source>
        <dbReference type="EMBL" id="ARF74393.1"/>
    </source>
</evidence>
<keyword evidence="3" id="KW-1185">Reference proteome</keyword>
<gene>
    <name evidence="2" type="ORF">B7C62_20775</name>
</gene>
<dbReference type="EMBL" id="CP020563">
    <property type="protein sequence ID" value="ARF74393.1"/>
    <property type="molecule type" value="Genomic_DNA"/>
</dbReference>
<accession>A0ABC8BVU0</accession>
<dbReference type="KEGG" id="kab:B7C62_20775"/>
<name>A0ABC8BVU0_9ACTN</name>
<dbReference type="RefSeq" id="WP_084748314.1">
    <property type="nucleotide sequence ID" value="NZ_CP020563.1"/>
</dbReference>
<sequence length="321" mass="32597">MTSGIVATTVAGALLMTIAPTATAGGLPSQAERTARIIEGATGTQDLAAAVPQNGALTASVTDESGVTTTARAPKSSAGEIEITAPDGSVVGLSLPQSRTVEGSLAGAGTTVYTDAAASTDIAVQLTADGGARALTSLKDANAPAQQRYELNLPAGTQAVANETGGFDLVRRSDSDGPDVAIGAIDAPWAKDANGKDVPTSYKLNGSTLIQDVEINKDTAFPVVADPKVSTGWFLYVKFSKSEVKKYESKVKYAPGGAVLCGLLAIPLASVACGAITGGSLTHLAGVWSSAAKYKKCVEMKFTLPGITPIPTYIGAKNYKC</sequence>
<dbReference type="AlphaFoldDB" id="A0ABC8BVU0"/>